<evidence type="ECO:0000256" key="5">
    <source>
        <dbReference type="ARBA" id="ARBA00023004"/>
    </source>
</evidence>
<evidence type="ECO:0000256" key="1">
    <source>
        <dbReference type="ARBA" id="ARBA00022485"/>
    </source>
</evidence>
<dbReference type="SMART" id="SM00987">
    <property type="entry name" value="UreE_C"/>
    <property type="match status" value="1"/>
</dbReference>
<dbReference type="InterPro" id="IPR036895">
    <property type="entry name" value="Uracil-DNA_glycosylase-like_sf"/>
</dbReference>
<feature type="domain" description="Uracil-DNA glycosylase-like" evidence="8">
    <location>
        <begin position="26"/>
        <end position="205"/>
    </location>
</feature>
<dbReference type="Proteomes" id="UP000051638">
    <property type="component" value="Unassembled WGS sequence"/>
</dbReference>
<sequence length="216" mass="24493">MASILPPDLIKRGWQTLHDNVEGLVPGNGSLTPRFILVGEAPGETEVTTHKPFTGRAGVELDKSLSTLGVTREEVFITSAYRSRPFRIVTKTAKRTGQTYQKKDNRPPTQHELISQAFLIDYELAHLPTDLILTIGNVGLKRLLGPKYRVGDVHGQFFSGPIRCYDYQQQKFVPTKRHYRVMPTFHPAAVFYNRKIESDLTRDLAKFKQQLQSEGQ</sequence>
<dbReference type="PATRIC" id="fig|1423796.3.peg.1064"/>
<dbReference type="OrthoDB" id="5290748at2"/>
<accession>A0A0R2D417</accession>
<dbReference type="GO" id="GO:0097506">
    <property type="term" value="F:deaminated base DNA N-glycosylase activity"/>
    <property type="evidence" value="ECO:0007669"/>
    <property type="project" value="UniProtKB-ARBA"/>
</dbReference>
<keyword evidence="5" id="KW-0408">Iron</keyword>
<evidence type="ECO:0000313" key="9">
    <source>
        <dbReference type="EMBL" id="KRM98701.1"/>
    </source>
</evidence>
<dbReference type="GO" id="GO:0006281">
    <property type="term" value="P:DNA repair"/>
    <property type="evidence" value="ECO:0007669"/>
    <property type="project" value="UniProtKB-KW"/>
</dbReference>
<keyword evidence="4" id="KW-0378">Hydrolase</keyword>
<keyword evidence="2" id="KW-0479">Metal-binding</keyword>
<dbReference type="AlphaFoldDB" id="A0A0R2D417"/>
<dbReference type="InterPro" id="IPR005122">
    <property type="entry name" value="Uracil-DNA_glycosylase-like"/>
</dbReference>
<dbReference type="Gene3D" id="3.40.470.10">
    <property type="entry name" value="Uracil-DNA glycosylase-like domain"/>
    <property type="match status" value="1"/>
</dbReference>
<keyword evidence="1" id="KW-0004">4Fe-4S</keyword>
<comment type="caution">
    <text evidence="9">The sequence shown here is derived from an EMBL/GenBank/DDBJ whole genome shotgun (WGS) entry which is preliminary data.</text>
</comment>
<dbReference type="PANTHER" id="PTHR33693:SF1">
    <property type="entry name" value="TYPE-4 URACIL-DNA GLYCOSYLASE"/>
    <property type="match status" value="1"/>
</dbReference>
<dbReference type="InterPro" id="IPR051536">
    <property type="entry name" value="UDG_Type-4/5"/>
</dbReference>
<keyword evidence="6" id="KW-0411">Iron-sulfur</keyword>
<reference evidence="9 10" key="1">
    <citation type="journal article" date="2015" name="Genome Announc.">
        <title>Expanding the biotechnology potential of lactobacilli through comparative genomics of 213 strains and associated genera.</title>
        <authorList>
            <person name="Sun Z."/>
            <person name="Harris H.M."/>
            <person name="McCann A."/>
            <person name="Guo C."/>
            <person name="Argimon S."/>
            <person name="Zhang W."/>
            <person name="Yang X."/>
            <person name="Jeffery I.B."/>
            <person name="Cooney J.C."/>
            <person name="Kagawa T.F."/>
            <person name="Liu W."/>
            <person name="Song Y."/>
            <person name="Salvetti E."/>
            <person name="Wrobel A."/>
            <person name="Rasinkangas P."/>
            <person name="Parkhill J."/>
            <person name="Rea M.C."/>
            <person name="O'Sullivan O."/>
            <person name="Ritari J."/>
            <person name="Douillard F.P."/>
            <person name="Paul Ross R."/>
            <person name="Yang R."/>
            <person name="Briner A.E."/>
            <person name="Felis G.E."/>
            <person name="de Vos W.M."/>
            <person name="Barrangou R."/>
            <person name="Klaenhammer T.R."/>
            <person name="Caufield P.W."/>
            <person name="Cui Y."/>
            <person name="Zhang H."/>
            <person name="O'Toole P.W."/>
        </authorList>
    </citation>
    <scope>NUCLEOTIDE SEQUENCE [LARGE SCALE GENOMIC DNA]</scope>
    <source>
        <strain evidence="9 10">DSM 20253</strain>
    </source>
</reference>
<evidence type="ECO:0000256" key="7">
    <source>
        <dbReference type="ARBA" id="ARBA00023204"/>
    </source>
</evidence>
<keyword evidence="3" id="KW-0227">DNA damage</keyword>
<name>A0A0R2D417_9LACO</name>
<dbReference type="STRING" id="1423796.FC24_GL001040"/>
<dbReference type="Pfam" id="PF03167">
    <property type="entry name" value="UDG"/>
    <property type="match status" value="1"/>
</dbReference>
<dbReference type="SUPFAM" id="SSF52141">
    <property type="entry name" value="Uracil-DNA glycosylase-like"/>
    <property type="match status" value="1"/>
</dbReference>
<keyword evidence="7" id="KW-0234">DNA repair</keyword>
<evidence type="ECO:0000256" key="6">
    <source>
        <dbReference type="ARBA" id="ARBA00023014"/>
    </source>
</evidence>
<dbReference type="EMBL" id="AYYI01000027">
    <property type="protein sequence ID" value="KRM98701.1"/>
    <property type="molecule type" value="Genomic_DNA"/>
</dbReference>
<evidence type="ECO:0000259" key="8">
    <source>
        <dbReference type="SMART" id="SM00986"/>
    </source>
</evidence>
<evidence type="ECO:0000256" key="3">
    <source>
        <dbReference type="ARBA" id="ARBA00022763"/>
    </source>
</evidence>
<evidence type="ECO:0000256" key="2">
    <source>
        <dbReference type="ARBA" id="ARBA00022723"/>
    </source>
</evidence>
<dbReference type="SMART" id="SM00986">
    <property type="entry name" value="UDG"/>
    <property type="match status" value="1"/>
</dbReference>
<dbReference type="CDD" id="cd10030">
    <property type="entry name" value="UDG-F4_TTUDGA_SPO1dp_like"/>
    <property type="match status" value="1"/>
</dbReference>
<proteinExistence type="predicted"/>
<evidence type="ECO:0000313" key="10">
    <source>
        <dbReference type="Proteomes" id="UP000051638"/>
    </source>
</evidence>
<dbReference type="GO" id="GO:0046872">
    <property type="term" value="F:metal ion binding"/>
    <property type="evidence" value="ECO:0007669"/>
    <property type="project" value="UniProtKB-KW"/>
</dbReference>
<organism evidence="9 10">
    <name type="scientific">Loigolactobacillus rennini DSM 20253</name>
    <dbReference type="NCBI Taxonomy" id="1423796"/>
    <lineage>
        <taxon>Bacteria</taxon>
        <taxon>Bacillati</taxon>
        <taxon>Bacillota</taxon>
        <taxon>Bacilli</taxon>
        <taxon>Lactobacillales</taxon>
        <taxon>Lactobacillaceae</taxon>
        <taxon>Loigolactobacillus</taxon>
    </lineage>
</organism>
<dbReference type="PANTHER" id="PTHR33693">
    <property type="entry name" value="TYPE-5 URACIL-DNA GLYCOSYLASE"/>
    <property type="match status" value="1"/>
</dbReference>
<dbReference type="GO" id="GO:0051539">
    <property type="term" value="F:4 iron, 4 sulfur cluster binding"/>
    <property type="evidence" value="ECO:0007669"/>
    <property type="project" value="UniProtKB-KW"/>
</dbReference>
<gene>
    <name evidence="9" type="ORF">FC24_GL001040</name>
</gene>
<evidence type="ECO:0000256" key="4">
    <source>
        <dbReference type="ARBA" id="ARBA00022801"/>
    </source>
</evidence>
<keyword evidence="10" id="KW-1185">Reference proteome</keyword>
<dbReference type="RefSeq" id="WP_057873674.1">
    <property type="nucleotide sequence ID" value="NZ_AYYI01000027.1"/>
</dbReference>
<protein>
    <submittedName>
        <fullName evidence="9">Uracil-DNA glycosylase family protein</fullName>
    </submittedName>
</protein>